<keyword evidence="3" id="KW-1185">Reference proteome</keyword>
<dbReference type="Gene3D" id="3.60.15.10">
    <property type="entry name" value="Ribonuclease Z/Hydroxyacylglutathione hydrolase-like"/>
    <property type="match status" value="1"/>
</dbReference>
<proteinExistence type="predicted"/>
<dbReference type="STRING" id="133412.A0A1R1XSS0"/>
<evidence type="ECO:0000259" key="1">
    <source>
        <dbReference type="Pfam" id="PF12706"/>
    </source>
</evidence>
<organism evidence="2 3">
    <name type="scientific">Smittium culicis</name>
    <dbReference type="NCBI Taxonomy" id="133412"/>
    <lineage>
        <taxon>Eukaryota</taxon>
        <taxon>Fungi</taxon>
        <taxon>Fungi incertae sedis</taxon>
        <taxon>Zoopagomycota</taxon>
        <taxon>Kickxellomycotina</taxon>
        <taxon>Harpellomycetes</taxon>
        <taxon>Harpellales</taxon>
        <taxon>Legeriomycetaceae</taxon>
        <taxon>Smittium</taxon>
    </lineage>
</organism>
<dbReference type="Pfam" id="PF12706">
    <property type="entry name" value="Lactamase_B_2"/>
    <property type="match status" value="1"/>
</dbReference>
<name>A0A1R1XSS0_9FUNG</name>
<dbReference type="AlphaFoldDB" id="A0A1R1XSS0"/>
<comment type="caution">
    <text evidence="2">The sequence shown here is derived from an EMBL/GenBank/DDBJ whole genome shotgun (WGS) entry which is preliminary data.</text>
</comment>
<keyword evidence="2" id="KW-0378">Hydrolase</keyword>
<protein>
    <submittedName>
        <fullName evidence="2">Putative hydrolase</fullName>
    </submittedName>
</protein>
<gene>
    <name evidence="2" type="ORF">AYI70_g5802</name>
</gene>
<dbReference type="OrthoDB" id="341300at2759"/>
<feature type="domain" description="Metallo-beta-lactamase" evidence="1">
    <location>
        <begin position="71"/>
        <end position="260"/>
    </location>
</feature>
<evidence type="ECO:0000313" key="3">
    <source>
        <dbReference type="Proteomes" id="UP000187283"/>
    </source>
</evidence>
<dbReference type="EMBL" id="LSSN01001965">
    <property type="protein sequence ID" value="OMJ17703.1"/>
    <property type="molecule type" value="Genomic_DNA"/>
</dbReference>
<dbReference type="CDD" id="cd16279">
    <property type="entry name" value="metallo-hydrolase-like_MBL-fold"/>
    <property type="match status" value="1"/>
</dbReference>
<dbReference type="SUPFAM" id="SSF56281">
    <property type="entry name" value="Metallo-hydrolase/oxidoreductase"/>
    <property type="match status" value="1"/>
</dbReference>
<reference evidence="2 3" key="1">
    <citation type="submission" date="2017-01" db="EMBL/GenBank/DDBJ databases">
        <authorList>
            <person name="Mah S.A."/>
            <person name="Swanson W.J."/>
            <person name="Moy G.W."/>
            <person name="Vacquier V.D."/>
        </authorList>
    </citation>
    <scope>NUCLEOTIDE SEQUENCE [LARGE SCALE GENOMIC DNA]</scope>
    <source>
        <strain evidence="2 3">GSMNP</strain>
    </source>
</reference>
<evidence type="ECO:0000313" key="2">
    <source>
        <dbReference type="EMBL" id="OMJ17703.1"/>
    </source>
</evidence>
<dbReference type="InterPro" id="IPR036866">
    <property type="entry name" value="RibonucZ/Hydroxyglut_hydro"/>
</dbReference>
<accession>A0A1R1XSS0</accession>
<dbReference type="Proteomes" id="UP000187283">
    <property type="component" value="Unassembled WGS sequence"/>
</dbReference>
<dbReference type="InterPro" id="IPR001279">
    <property type="entry name" value="Metallo-B-lactamas"/>
</dbReference>
<dbReference type="PANTHER" id="PTHR42663">
    <property type="entry name" value="HYDROLASE C777.06C-RELATED-RELATED"/>
    <property type="match status" value="1"/>
</dbReference>
<sequence>MTEYDTLSKVTEVLFLGTGTSSCIPNVPCIMKDPPTCKVCTSSITEEGKKNKRRNTSALVKIVDQSQKVKNVLIDCGKTFYESTVEHFPPNGINSIDAVFITHGHADAILGLDDLRQWTTHKNNSLNVFLNQETFDVIASTFPYIVDTSKATGGGEVPSLSFNVFENDSVIEVFGIEFTPLPVEHGLVKNKEPYFSLGFKFSNISYISDCSSIPESTHKLMKNSDVIVVDCLKWDSHLSHFGYKDAIDTVLLHRPKLSIFTDFCHSIDHYDLLESLEKFNAEEELHVVPSFDGQVLHIANGEYTLSS</sequence>
<dbReference type="GO" id="GO:0016787">
    <property type="term" value="F:hydrolase activity"/>
    <property type="evidence" value="ECO:0007669"/>
    <property type="project" value="UniProtKB-KW"/>
</dbReference>
<dbReference type="PANTHER" id="PTHR42663:SF6">
    <property type="entry name" value="HYDROLASE C777.06C-RELATED"/>
    <property type="match status" value="1"/>
</dbReference>